<name>A0AAU8M1T4_9BACT</name>
<proteinExistence type="predicted"/>
<gene>
    <name evidence="2" type="ORF">Q3M24_10240</name>
</gene>
<organism evidence="2">
    <name type="scientific">Candidatus Electrothrix aestuarii</name>
    <dbReference type="NCBI Taxonomy" id="3062594"/>
    <lineage>
        <taxon>Bacteria</taxon>
        <taxon>Pseudomonadati</taxon>
        <taxon>Thermodesulfobacteriota</taxon>
        <taxon>Desulfobulbia</taxon>
        <taxon>Desulfobulbales</taxon>
        <taxon>Desulfobulbaceae</taxon>
        <taxon>Candidatus Electrothrix</taxon>
    </lineage>
</organism>
<dbReference type="KEGG" id="eaj:Q3M24_10240"/>
<accession>A0AAU8M1T4</accession>
<reference evidence="2" key="1">
    <citation type="journal article" date="2024" name="Syst. Appl. Microbiol.">
        <title>First single-strain enrichments of Electrothrix cable bacteria, description of E. aestuarii sp. nov. and E. rattekaaiensis sp. nov., and proposal of a cable bacteria taxonomy following the rules of the SeqCode.</title>
        <authorList>
            <person name="Plum-Jensen L.E."/>
            <person name="Schramm A."/>
            <person name="Marshall I.P.G."/>
        </authorList>
    </citation>
    <scope>NUCLEOTIDE SEQUENCE</scope>
    <source>
        <strain evidence="2">Rat1</strain>
    </source>
</reference>
<evidence type="ECO:0000256" key="1">
    <source>
        <dbReference type="SAM" id="MobiDB-lite"/>
    </source>
</evidence>
<dbReference type="EMBL" id="CP159373">
    <property type="protein sequence ID" value="XCN75084.1"/>
    <property type="molecule type" value="Genomic_DNA"/>
</dbReference>
<sequence length="58" mass="6736">MKTDMNPEAVTARLKKTSELRRLCISLGGDRLRKKLGNTETLPDRMQQPPDRKKLRQD</sequence>
<protein>
    <submittedName>
        <fullName evidence="2">Uncharacterized protein</fullName>
    </submittedName>
</protein>
<feature type="region of interest" description="Disordered" evidence="1">
    <location>
        <begin position="31"/>
        <end position="58"/>
    </location>
</feature>
<reference evidence="2" key="2">
    <citation type="submission" date="2024-06" db="EMBL/GenBank/DDBJ databases">
        <authorList>
            <person name="Plum-Jensen L.E."/>
            <person name="Schramm A."/>
            <person name="Marshall I.P.G."/>
        </authorList>
    </citation>
    <scope>NUCLEOTIDE SEQUENCE</scope>
    <source>
        <strain evidence="2">Rat1</strain>
    </source>
</reference>
<evidence type="ECO:0000313" key="2">
    <source>
        <dbReference type="EMBL" id="XCN75084.1"/>
    </source>
</evidence>
<dbReference type="AlphaFoldDB" id="A0AAU8M1T4"/>